<feature type="compositionally biased region" description="Basic and acidic residues" evidence="1">
    <location>
        <begin position="1"/>
        <end position="10"/>
    </location>
</feature>
<evidence type="ECO:0000313" key="2">
    <source>
        <dbReference type="EMBL" id="CAA9239236.1"/>
    </source>
</evidence>
<reference evidence="2" key="1">
    <citation type="submission" date="2020-02" db="EMBL/GenBank/DDBJ databases">
        <authorList>
            <person name="Meier V. D."/>
        </authorList>
    </citation>
    <scope>NUCLEOTIDE SEQUENCE</scope>
    <source>
        <strain evidence="2">AVDCRST_MAG52</strain>
    </source>
</reference>
<feature type="non-terminal residue" evidence="2">
    <location>
        <position position="1"/>
    </location>
</feature>
<evidence type="ECO:0000256" key="1">
    <source>
        <dbReference type="SAM" id="MobiDB-lite"/>
    </source>
</evidence>
<feature type="region of interest" description="Disordered" evidence="1">
    <location>
        <begin position="1"/>
        <end position="115"/>
    </location>
</feature>
<name>A0A6J4I216_9ACTN</name>
<feature type="non-terminal residue" evidence="2">
    <location>
        <position position="161"/>
    </location>
</feature>
<proteinExistence type="predicted"/>
<organism evidence="2">
    <name type="scientific">uncultured Blastococcus sp</name>
    <dbReference type="NCBI Taxonomy" id="217144"/>
    <lineage>
        <taxon>Bacteria</taxon>
        <taxon>Bacillati</taxon>
        <taxon>Actinomycetota</taxon>
        <taxon>Actinomycetes</taxon>
        <taxon>Geodermatophilales</taxon>
        <taxon>Geodermatophilaceae</taxon>
        <taxon>Blastococcus</taxon>
        <taxon>environmental samples</taxon>
    </lineage>
</organism>
<sequence>DARPADDRLARPGGRPSRPDHPVPPLGRPVRGRGRRGRRAGVRLHDRSLRARPSGAGHLRARPPGRTRHPRSGRRHGGRRARPARGRAADLVRPGRADRRGGAAEPGRGGAGGQPLLRAAGRVLRARVPAHLGPRRRHVPVGRRLPVRPGVPATSGHVAGV</sequence>
<dbReference type="EMBL" id="CADCTN010000101">
    <property type="protein sequence ID" value="CAA9239236.1"/>
    <property type="molecule type" value="Genomic_DNA"/>
</dbReference>
<feature type="region of interest" description="Disordered" evidence="1">
    <location>
        <begin position="142"/>
        <end position="161"/>
    </location>
</feature>
<feature type="compositionally biased region" description="Basic and acidic residues" evidence="1">
    <location>
        <begin position="87"/>
        <end position="102"/>
    </location>
</feature>
<feature type="compositionally biased region" description="Low complexity" evidence="1">
    <location>
        <begin position="142"/>
        <end position="152"/>
    </location>
</feature>
<gene>
    <name evidence="2" type="ORF">AVDCRST_MAG52-1508</name>
</gene>
<feature type="compositionally biased region" description="Basic residues" evidence="1">
    <location>
        <begin position="59"/>
        <end position="85"/>
    </location>
</feature>
<accession>A0A6J4I216</accession>
<protein>
    <submittedName>
        <fullName evidence="2">Uncharacterized protein</fullName>
    </submittedName>
</protein>
<dbReference type="AlphaFoldDB" id="A0A6J4I216"/>
<feature type="compositionally biased region" description="Basic residues" evidence="1">
    <location>
        <begin position="30"/>
        <end position="42"/>
    </location>
</feature>